<feature type="compositionally biased region" description="Polar residues" evidence="1">
    <location>
        <begin position="24"/>
        <end position="39"/>
    </location>
</feature>
<keyword evidence="4" id="KW-1185">Reference proteome</keyword>
<feature type="transmembrane region" description="Helical" evidence="2">
    <location>
        <begin position="6"/>
        <end position="22"/>
    </location>
</feature>
<dbReference type="AlphaFoldDB" id="A0A371RKI5"/>
<feature type="compositionally biased region" description="Acidic residues" evidence="1">
    <location>
        <begin position="64"/>
        <end position="90"/>
    </location>
</feature>
<sequence length="112" mass="11668">MTGAIRLIIAIFVVSIGLYLYTGSKRSGATSETDTSTESVAEEIAPEEEPQASVMPIGDPEAIPADEDSMTDEAAEDIDAETPADDEDTPGPDNSNSIILPDEEPTGSAPGR</sequence>
<evidence type="ECO:0000313" key="4">
    <source>
        <dbReference type="Proteomes" id="UP000264589"/>
    </source>
</evidence>
<keyword evidence="2" id="KW-1133">Transmembrane helix</keyword>
<comment type="caution">
    <text evidence="3">The sequence shown here is derived from an EMBL/GenBank/DDBJ whole genome shotgun (WGS) entry which is preliminary data.</text>
</comment>
<feature type="compositionally biased region" description="Acidic residues" evidence="1">
    <location>
        <begin position="40"/>
        <end position="50"/>
    </location>
</feature>
<evidence type="ECO:0000313" key="3">
    <source>
        <dbReference type="EMBL" id="RFB05969.1"/>
    </source>
</evidence>
<dbReference type="RefSeq" id="WP_116392602.1">
    <property type="nucleotide sequence ID" value="NZ_QUQO01000001.1"/>
</dbReference>
<dbReference type="InParanoid" id="A0A371RKI5"/>
<evidence type="ECO:0000256" key="2">
    <source>
        <dbReference type="SAM" id="Phobius"/>
    </source>
</evidence>
<keyword evidence="2" id="KW-0472">Membrane</keyword>
<dbReference type="Proteomes" id="UP000264589">
    <property type="component" value="Unassembled WGS sequence"/>
</dbReference>
<reference evidence="3 4" key="1">
    <citation type="submission" date="2018-08" db="EMBL/GenBank/DDBJ databases">
        <title>Parvularcula sp. SM1705, isolated from surface water of the South Sea China.</title>
        <authorList>
            <person name="Sun L."/>
        </authorList>
    </citation>
    <scope>NUCLEOTIDE SEQUENCE [LARGE SCALE GENOMIC DNA]</scope>
    <source>
        <strain evidence="3 4">SM1705</strain>
    </source>
</reference>
<name>A0A371RKI5_9PROT</name>
<protein>
    <submittedName>
        <fullName evidence="3">Uncharacterized protein</fullName>
    </submittedName>
</protein>
<keyword evidence="2" id="KW-0812">Transmembrane</keyword>
<proteinExistence type="predicted"/>
<accession>A0A371RKI5</accession>
<dbReference type="EMBL" id="QUQO01000001">
    <property type="protein sequence ID" value="RFB05969.1"/>
    <property type="molecule type" value="Genomic_DNA"/>
</dbReference>
<gene>
    <name evidence="3" type="ORF">DX908_12275</name>
</gene>
<organism evidence="3 4">
    <name type="scientific">Parvularcula marina</name>
    <dbReference type="NCBI Taxonomy" id="2292771"/>
    <lineage>
        <taxon>Bacteria</taxon>
        <taxon>Pseudomonadati</taxon>
        <taxon>Pseudomonadota</taxon>
        <taxon>Alphaproteobacteria</taxon>
        <taxon>Parvularculales</taxon>
        <taxon>Parvularculaceae</taxon>
        <taxon>Parvularcula</taxon>
    </lineage>
</organism>
<evidence type="ECO:0000256" key="1">
    <source>
        <dbReference type="SAM" id="MobiDB-lite"/>
    </source>
</evidence>
<feature type="region of interest" description="Disordered" evidence="1">
    <location>
        <begin position="24"/>
        <end position="112"/>
    </location>
</feature>